<dbReference type="Gene3D" id="1.10.510.10">
    <property type="entry name" value="Transferase(Phosphotransferase) domain 1"/>
    <property type="match status" value="1"/>
</dbReference>
<reference evidence="4 5" key="1">
    <citation type="submission" date="2016-11" db="EMBL/GenBank/DDBJ databases">
        <authorList>
            <person name="Jaros S."/>
            <person name="Januszkiewicz K."/>
            <person name="Wedrychowicz H."/>
        </authorList>
    </citation>
    <scope>NUCLEOTIDE SEQUENCE [LARGE SCALE GENOMIC DNA]</scope>
    <source>
        <strain evidence="4 5">DSM 22330</strain>
    </source>
</reference>
<dbReference type="RefSeq" id="WP_031366335.1">
    <property type="nucleotide sequence ID" value="NZ_FPKS01000004.1"/>
</dbReference>
<keyword evidence="2" id="KW-0175">Coiled coil</keyword>
<dbReference type="EMBL" id="FPKS01000004">
    <property type="protein sequence ID" value="SFZ73610.1"/>
    <property type="molecule type" value="Genomic_DNA"/>
</dbReference>
<proteinExistence type="inferred from homology"/>
<name>A0A1K2HBA7_9LACT</name>
<keyword evidence="3" id="KW-0472">Membrane</keyword>
<dbReference type="InterPro" id="IPR018778">
    <property type="entry name" value="T7SS_EssB"/>
</dbReference>
<feature type="coiled-coil region" evidence="2">
    <location>
        <begin position="16"/>
        <end position="43"/>
    </location>
</feature>
<dbReference type="STRING" id="1122154.SAMN02746068_00877"/>
<dbReference type="OrthoDB" id="4975281at2"/>
<organism evidence="4 5">
    <name type="scientific">Pseudolactococcus chungangensis CAU 28 = DSM 22330</name>
    <dbReference type="NCBI Taxonomy" id="1122154"/>
    <lineage>
        <taxon>Bacteria</taxon>
        <taxon>Bacillati</taxon>
        <taxon>Bacillota</taxon>
        <taxon>Bacilli</taxon>
        <taxon>Lactobacillales</taxon>
        <taxon>Streptococcaceae</taxon>
        <taxon>Pseudolactococcus</taxon>
    </lineage>
</organism>
<dbReference type="AlphaFoldDB" id="A0A1K2HBA7"/>
<dbReference type="Pfam" id="PF10140">
    <property type="entry name" value="YukC"/>
    <property type="match status" value="1"/>
</dbReference>
<keyword evidence="3" id="KW-1133">Transmembrane helix</keyword>
<evidence type="ECO:0000256" key="2">
    <source>
        <dbReference type="SAM" id="Coils"/>
    </source>
</evidence>
<protein>
    <submittedName>
        <fullName evidence="4">Type VII secretion protein EssB</fullName>
    </submittedName>
</protein>
<comment type="similarity">
    <text evidence="1">Belongs to the EssB family.</text>
</comment>
<gene>
    <name evidence="4" type="ORF">SAMN02746068_00877</name>
</gene>
<sequence length="371" mass="42074">MRLFNGEETLEFEKEKQAILVKLEKTQVELSELEEINQYVSAEQTEQGVQLRYDLQEGLLPFPQACTQAKTQLEKLELATLCSPFKECKGEYQIPFIHPENIYFEGEKLKIIHFGLKGLVTPQAENPVLFLKAVKGLILSIFQSKVSYEKCLEGLPSLKDPFSTGILEAENLEALFTFLNAALTKEKTKINQSKRLVSRRSFVAVRVFGLLAFVFAMIMGFFFYQYKTSSDKSEAIVSAQTSFITNNYAKTQADLEKYKPASLPKSAKYILAVSSVNLADLTSTQKQTILNTLSIKTDDNTLNYWVNMGRGHFEEALNLAQNLGDDQLTLLAYTDLYQATKLNTKMAGDKKQKRLQEYTKQIEELTKKLGK</sequence>
<feature type="transmembrane region" description="Helical" evidence="3">
    <location>
        <begin position="203"/>
        <end position="224"/>
    </location>
</feature>
<dbReference type="NCBIfam" id="TIGR03926">
    <property type="entry name" value="T7_EssB"/>
    <property type="match status" value="1"/>
</dbReference>
<evidence type="ECO:0000313" key="4">
    <source>
        <dbReference type="EMBL" id="SFZ73610.1"/>
    </source>
</evidence>
<evidence type="ECO:0000256" key="1">
    <source>
        <dbReference type="ARBA" id="ARBA00010163"/>
    </source>
</evidence>
<accession>A0A1K2HBA7</accession>
<evidence type="ECO:0000313" key="5">
    <source>
        <dbReference type="Proteomes" id="UP000185655"/>
    </source>
</evidence>
<keyword evidence="3" id="KW-0812">Transmembrane</keyword>
<dbReference type="Gene3D" id="1.25.40.680">
    <property type="entry name" value="Type VII secretion system EssB, C-terminal-like domain"/>
    <property type="match status" value="1"/>
</dbReference>
<dbReference type="Proteomes" id="UP000185655">
    <property type="component" value="Unassembled WGS sequence"/>
</dbReference>
<dbReference type="InterPro" id="IPR042565">
    <property type="entry name" value="T7SS_EssB_C"/>
</dbReference>
<evidence type="ECO:0000256" key="3">
    <source>
        <dbReference type="SAM" id="Phobius"/>
    </source>
</evidence>